<protein>
    <submittedName>
        <fullName evidence="1">CLUMA_CG020542, isoform A</fullName>
    </submittedName>
</protein>
<evidence type="ECO:0000313" key="1">
    <source>
        <dbReference type="EMBL" id="CRL07577.1"/>
    </source>
</evidence>
<reference evidence="1 2" key="1">
    <citation type="submission" date="2015-04" db="EMBL/GenBank/DDBJ databases">
        <authorList>
            <person name="Syromyatnikov M.Y."/>
            <person name="Popov V.N."/>
        </authorList>
    </citation>
    <scope>NUCLEOTIDE SEQUENCE [LARGE SCALE GENOMIC DNA]</scope>
</reference>
<keyword evidence="2" id="KW-1185">Reference proteome</keyword>
<dbReference type="EMBL" id="CVRI01000072">
    <property type="protein sequence ID" value="CRL07577.1"/>
    <property type="molecule type" value="Genomic_DNA"/>
</dbReference>
<accession>A0A1J1J994</accession>
<evidence type="ECO:0000313" key="2">
    <source>
        <dbReference type="Proteomes" id="UP000183832"/>
    </source>
</evidence>
<dbReference type="AlphaFoldDB" id="A0A1J1J994"/>
<dbReference type="Proteomes" id="UP000183832">
    <property type="component" value="Unassembled WGS sequence"/>
</dbReference>
<organism evidence="1 2">
    <name type="scientific">Clunio marinus</name>
    <dbReference type="NCBI Taxonomy" id="568069"/>
    <lineage>
        <taxon>Eukaryota</taxon>
        <taxon>Metazoa</taxon>
        <taxon>Ecdysozoa</taxon>
        <taxon>Arthropoda</taxon>
        <taxon>Hexapoda</taxon>
        <taxon>Insecta</taxon>
        <taxon>Pterygota</taxon>
        <taxon>Neoptera</taxon>
        <taxon>Endopterygota</taxon>
        <taxon>Diptera</taxon>
        <taxon>Nematocera</taxon>
        <taxon>Chironomoidea</taxon>
        <taxon>Chironomidae</taxon>
        <taxon>Clunio</taxon>
    </lineage>
</organism>
<gene>
    <name evidence="1" type="ORF">CLUMA_CG020542</name>
</gene>
<proteinExistence type="predicted"/>
<sequence>MLCASFHFCGLHHAHETLGAVFPHNKVGRRTEEMGICAKRNATAPIDKKGERQNGVSGFCEFEEEEIEKIKDLGLQQRRSKLIVEEERPPQIAHQMSSFQMAFCFREFYDIVLRQTAF</sequence>
<name>A0A1J1J994_9DIPT</name>